<organism evidence="1 2">
    <name type="scientific">Nocardia speluncae</name>
    <dbReference type="NCBI Taxonomy" id="419477"/>
    <lineage>
        <taxon>Bacteria</taxon>
        <taxon>Bacillati</taxon>
        <taxon>Actinomycetota</taxon>
        <taxon>Actinomycetes</taxon>
        <taxon>Mycobacteriales</taxon>
        <taxon>Nocardiaceae</taxon>
        <taxon>Nocardia</taxon>
    </lineage>
</organism>
<gene>
    <name evidence="1" type="ORF">HGA13_30125</name>
</gene>
<dbReference type="RefSeq" id="WP_068040798.1">
    <property type="nucleotide sequence ID" value="NZ_JAAXOO010000008.1"/>
</dbReference>
<dbReference type="AlphaFoldDB" id="A0A846XPR9"/>
<dbReference type="Proteomes" id="UP000565715">
    <property type="component" value="Unassembled WGS sequence"/>
</dbReference>
<sequence>MSYVDDLGPFPNSRIISAVFTRAAEFDRSAGAEFGCAMLESLAGLVVAHRRMAAARPAWDDIVLPWGRPGEPPGSSETGSDTDPFACACDEVQRHMLSIDLGARRILGPPRPGSLPHREGLGAVFGRTAYLYTISFDRFILDGSEGSNRRRLAREYAAYDALARDLVAGRKCLPALCDRPAP</sequence>
<accession>A0A846XPR9</accession>
<dbReference type="EMBL" id="JAAXOO010000008">
    <property type="protein sequence ID" value="NKY37295.1"/>
    <property type="molecule type" value="Genomic_DNA"/>
</dbReference>
<comment type="caution">
    <text evidence="1">The sequence shown here is derived from an EMBL/GenBank/DDBJ whole genome shotgun (WGS) entry which is preliminary data.</text>
</comment>
<evidence type="ECO:0000313" key="2">
    <source>
        <dbReference type="Proteomes" id="UP000565715"/>
    </source>
</evidence>
<keyword evidence="2" id="KW-1185">Reference proteome</keyword>
<reference evidence="1 2" key="1">
    <citation type="submission" date="2020-04" db="EMBL/GenBank/DDBJ databases">
        <title>MicrobeNet Type strains.</title>
        <authorList>
            <person name="Nicholson A.C."/>
        </authorList>
    </citation>
    <scope>NUCLEOTIDE SEQUENCE [LARGE SCALE GENOMIC DNA]</scope>
    <source>
        <strain evidence="1 2">DSM 45078</strain>
    </source>
</reference>
<evidence type="ECO:0000313" key="1">
    <source>
        <dbReference type="EMBL" id="NKY37295.1"/>
    </source>
</evidence>
<name>A0A846XPR9_9NOCA</name>
<protein>
    <submittedName>
        <fullName evidence="1">Uncharacterized protein</fullName>
    </submittedName>
</protein>
<proteinExistence type="predicted"/>